<dbReference type="KEGG" id="chk:D4L85_06705"/>
<dbReference type="Pfam" id="PF22580">
    <property type="entry name" value="KYNU_C"/>
    <property type="match status" value="1"/>
</dbReference>
<dbReference type="InterPro" id="IPR015422">
    <property type="entry name" value="PyrdxlP-dep_Trfase_small"/>
</dbReference>
<evidence type="ECO:0000256" key="5">
    <source>
        <dbReference type="NCBIfam" id="TIGR01814"/>
    </source>
</evidence>
<evidence type="ECO:0000256" key="4">
    <source>
        <dbReference type="HAMAP-Rule" id="MF_01970"/>
    </source>
</evidence>
<feature type="binding site" evidence="4">
    <location>
        <position position="106"/>
    </location>
    <ligand>
        <name>pyridoxal 5'-phosphate</name>
        <dbReference type="ChEBI" id="CHEBI:597326"/>
    </ligand>
</feature>
<name>A0A385SMS7_9BACT</name>
<dbReference type="GO" id="GO:0030429">
    <property type="term" value="F:kynureninase activity"/>
    <property type="evidence" value="ECO:0007669"/>
    <property type="project" value="UniProtKB-UniRule"/>
</dbReference>
<evidence type="ECO:0000256" key="1">
    <source>
        <dbReference type="ARBA" id="ARBA00022642"/>
    </source>
</evidence>
<dbReference type="Gene3D" id="3.40.640.10">
    <property type="entry name" value="Type I PLP-dependent aspartate aminotransferase-like (Major domain)"/>
    <property type="match status" value="1"/>
</dbReference>
<dbReference type="Gene3D" id="3.90.1150.10">
    <property type="entry name" value="Aspartate Aminotransferase, domain 1"/>
    <property type="match status" value="1"/>
</dbReference>
<comment type="caution">
    <text evidence="4">Lacks conserved residue(s) required for the propagation of feature annotation.</text>
</comment>
<evidence type="ECO:0000256" key="3">
    <source>
        <dbReference type="ARBA" id="ARBA00022898"/>
    </source>
</evidence>
<dbReference type="NCBIfam" id="TIGR01814">
    <property type="entry name" value="kynureninase"/>
    <property type="match status" value="1"/>
</dbReference>
<dbReference type="HAMAP" id="MF_01970">
    <property type="entry name" value="Kynureninase"/>
    <property type="match status" value="1"/>
</dbReference>
<feature type="binding site" evidence="4">
    <location>
        <position position="243"/>
    </location>
    <ligand>
        <name>pyridoxal 5'-phosphate</name>
        <dbReference type="ChEBI" id="CHEBI:597326"/>
    </ligand>
</feature>
<proteinExistence type="inferred from homology"/>
<feature type="modified residue" description="N6-(pyridoxal phosphate)lysine" evidence="4">
    <location>
        <position position="244"/>
    </location>
</feature>
<dbReference type="InterPro" id="IPR010111">
    <property type="entry name" value="Kynureninase"/>
</dbReference>
<dbReference type="FunFam" id="3.40.640.10:FF:000031">
    <property type="entry name" value="Kynureninase"/>
    <property type="match status" value="1"/>
</dbReference>
<dbReference type="InterPro" id="IPR015421">
    <property type="entry name" value="PyrdxlP-dep_Trfase_major"/>
</dbReference>
<keyword evidence="8" id="KW-1185">Reference proteome</keyword>
<dbReference type="PANTHER" id="PTHR14084">
    <property type="entry name" value="KYNURENINASE"/>
    <property type="match status" value="1"/>
</dbReference>
<dbReference type="GO" id="GO:0009435">
    <property type="term" value="P:NAD+ biosynthetic process"/>
    <property type="evidence" value="ECO:0007669"/>
    <property type="project" value="UniProtKB-UniRule"/>
</dbReference>
<feature type="binding site" evidence="4">
    <location>
        <position position="218"/>
    </location>
    <ligand>
        <name>pyridoxal 5'-phosphate</name>
        <dbReference type="ChEBI" id="CHEBI:597326"/>
    </ligand>
</feature>
<keyword evidence="2 4" id="KW-0378">Hydrolase</keyword>
<dbReference type="EC" id="3.7.1.3" evidence="4 5"/>
<dbReference type="GO" id="GO:0030170">
    <property type="term" value="F:pyridoxal phosphate binding"/>
    <property type="evidence" value="ECO:0007669"/>
    <property type="project" value="UniProtKB-UniRule"/>
</dbReference>
<dbReference type="PANTHER" id="PTHR14084:SF0">
    <property type="entry name" value="KYNURENINASE"/>
    <property type="match status" value="1"/>
</dbReference>
<evidence type="ECO:0000313" key="8">
    <source>
        <dbReference type="Proteomes" id="UP000266183"/>
    </source>
</evidence>
<feature type="binding site" evidence="4">
    <location>
        <position position="302"/>
    </location>
    <ligand>
        <name>pyridoxal 5'-phosphate</name>
        <dbReference type="ChEBI" id="CHEBI:597326"/>
    </ligand>
</feature>
<comment type="subunit">
    <text evidence="4 6">Homodimer.</text>
</comment>
<comment type="catalytic activity">
    <reaction evidence="6">
        <text>3-hydroxy-L-kynurenine + H2O = 3-hydroxyanthranilate + L-alanine + H(+)</text>
        <dbReference type="Rhea" id="RHEA:25143"/>
        <dbReference type="ChEBI" id="CHEBI:15377"/>
        <dbReference type="ChEBI" id="CHEBI:15378"/>
        <dbReference type="ChEBI" id="CHEBI:36559"/>
        <dbReference type="ChEBI" id="CHEBI:57972"/>
        <dbReference type="ChEBI" id="CHEBI:58125"/>
        <dbReference type="EC" id="3.7.1.3"/>
    </reaction>
</comment>
<dbReference type="GO" id="GO:0019805">
    <property type="term" value="P:quinolinate biosynthetic process"/>
    <property type="evidence" value="ECO:0007669"/>
    <property type="project" value="UniProtKB-UniRule"/>
</dbReference>
<comment type="similarity">
    <text evidence="4 6">Belongs to the kynureninase family.</text>
</comment>
<comment type="pathway">
    <text evidence="4 6">Amino-acid degradation; L-kynurenine degradation; L-alanine and anthranilate from L-kynurenine: step 1/1.</text>
</comment>
<dbReference type="PIRSF" id="PIRSF038800">
    <property type="entry name" value="KYNU"/>
    <property type="match status" value="1"/>
</dbReference>
<evidence type="ECO:0000256" key="6">
    <source>
        <dbReference type="PIRNR" id="PIRNR038800"/>
    </source>
</evidence>
<reference evidence="8" key="1">
    <citation type="submission" date="2018-09" db="EMBL/GenBank/DDBJ databases">
        <title>Chryseolinea sp. KIS68-18 isolated from soil.</title>
        <authorList>
            <person name="Weon H.-Y."/>
            <person name="Kwon S.-W."/>
            <person name="Lee S.A."/>
        </authorList>
    </citation>
    <scope>NUCLEOTIDE SEQUENCE [LARGE SCALE GENOMIC DNA]</scope>
    <source>
        <strain evidence="8">KIS68-18</strain>
    </source>
</reference>
<dbReference type="InterPro" id="IPR015424">
    <property type="entry name" value="PyrdxlP-dep_Trfase"/>
</dbReference>
<dbReference type="EMBL" id="CP032382">
    <property type="protein sequence ID" value="AYB30298.1"/>
    <property type="molecule type" value="Genomic_DNA"/>
</dbReference>
<feature type="binding site" evidence="4">
    <location>
        <position position="105"/>
    </location>
    <ligand>
        <name>pyridoxal 5'-phosphate</name>
        <dbReference type="ChEBI" id="CHEBI:597326"/>
    </ligand>
</feature>
<dbReference type="GO" id="GO:0019441">
    <property type="term" value="P:L-tryptophan catabolic process to kynurenine"/>
    <property type="evidence" value="ECO:0007669"/>
    <property type="project" value="TreeGrafter"/>
</dbReference>
<dbReference type="GO" id="GO:0097053">
    <property type="term" value="P:L-kynurenine catabolic process"/>
    <property type="evidence" value="ECO:0007669"/>
    <property type="project" value="UniProtKB-UniRule"/>
</dbReference>
<feature type="binding site" evidence="4">
    <location>
        <position position="221"/>
    </location>
    <ligand>
        <name>pyridoxal 5'-phosphate</name>
        <dbReference type="ChEBI" id="CHEBI:597326"/>
    </ligand>
</feature>
<keyword evidence="3 4" id="KW-0663">Pyridoxal phosphate</keyword>
<dbReference type="SUPFAM" id="SSF53383">
    <property type="entry name" value="PLP-dependent transferases"/>
    <property type="match status" value="1"/>
</dbReference>
<feature type="binding site" evidence="4">
    <location>
        <position position="274"/>
    </location>
    <ligand>
        <name>pyridoxal 5'-phosphate</name>
        <dbReference type="ChEBI" id="CHEBI:597326"/>
    </ligand>
</feature>
<evidence type="ECO:0000256" key="2">
    <source>
        <dbReference type="ARBA" id="ARBA00022801"/>
    </source>
</evidence>
<dbReference type="UniPathway" id="UPA00253">
    <property type="reaction ID" value="UER00329"/>
</dbReference>
<dbReference type="UniPathway" id="UPA00334">
    <property type="reaction ID" value="UER00455"/>
</dbReference>
<dbReference type="GO" id="GO:0043420">
    <property type="term" value="P:anthranilate metabolic process"/>
    <property type="evidence" value="ECO:0007669"/>
    <property type="project" value="TreeGrafter"/>
</dbReference>
<comment type="catalytic activity">
    <reaction evidence="4 6">
        <text>L-kynurenine + H2O = anthranilate + L-alanine + H(+)</text>
        <dbReference type="Rhea" id="RHEA:16813"/>
        <dbReference type="ChEBI" id="CHEBI:15377"/>
        <dbReference type="ChEBI" id="CHEBI:15378"/>
        <dbReference type="ChEBI" id="CHEBI:16567"/>
        <dbReference type="ChEBI" id="CHEBI:57959"/>
        <dbReference type="ChEBI" id="CHEBI:57972"/>
        <dbReference type="EC" id="3.7.1.3"/>
    </reaction>
</comment>
<evidence type="ECO:0000313" key="7">
    <source>
        <dbReference type="EMBL" id="AYB30298.1"/>
    </source>
</evidence>
<protein>
    <recommendedName>
        <fullName evidence="4 5">Kynureninase</fullName>
        <ecNumber evidence="4 5">3.7.1.3</ecNumber>
    </recommendedName>
    <alternativeName>
        <fullName evidence="4">L-kynurenine hydrolase</fullName>
    </alternativeName>
</protein>
<dbReference type="AlphaFoldDB" id="A0A385SMS7"/>
<comment type="cofactor">
    <cofactor evidence="4 6">
        <name>pyridoxal 5'-phosphate</name>
        <dbReference type="ChEBI" id="CHEBI:597326"/>
    </cofactor>
</comment>
<dbReference type="Proteomes" id="UP000266183">
    <property type="component" value="Chromosome"/>
</dbReference>
<sequence length="422" mass="47481">MTFENTHHFAKAMDRQDPLRSFRSKFHIPTVHGKTALYFTGNSLGLQPKTTKRFLLEELEDWAALGVEGHVHARRPWMYYHKLTKKALASVVGAKPSEVVAMNQLTVNLHLMLISFYTPTPQRYKILTESGAFSSDQYAFESQLKFHGLDPDKALVELKPREGEYTLRTDDILAAIETHRDELALVIFGGVQYYTGQFFDIPRITQAGKRAGACVGFDLAHAVGNVPLSLHKHDVDFAVWCSYKYLNSGPGAIAGAFIHERHSKKFTGPRLAGWWGQVEKERFQMLKGFKPMEGIDGWQLSNVPIFQSAAHLAALEIFQDAGMKAVRAKSILLTGYLEFLLKEMDAGEKYFTLLTPSSPDERGAQLSLLMKKDGKKIFKALTKAGAIVDWREPDVIRLAPAPLYNSFEDVFQLGLLFKKALK</sequence>
<keyword evidence="1 4" id="KW-0662">Pyridine nucleotide biosynthesis</keyword>
<accession>A0A385SMS7</accession>
<comment type="pathway">
    <text evidence="4 6">Cofactor biosynthesis; NAD(+) biosynthesis; quinolinate from L-kynurenine: step 2/3.</text>
</comment>
<organism evidence="7 8">
    <name type="scientific">Chryseolinea soli</name>
    <dbReference type="NCBI Taxonomy" id="2321403"/>
    <lineage>
        <taxon>Bacteria</taxon>
        <taxon>Pseudomonadati</taxon>
        <taxon>Bacteroidota</taxon>
        <taxon>Cytophagia</taxon>
        <taxon>Cytophagales</taxon>
        <taxon>Fulvivirgaceae</taxon>
        <taxon>Chryseolinea</taxon>
    </lineage>
</organism>
<dbReference type="RefSeq" id="WP_119753579.1">
    <property type="nucleotide sequence ID" value="NZ_CP032382.1"/>
</dbReference>
<dbReference type="OrthoDB" id="9812626at2"/>
<comment type="function">
    <text evidence="4 6">Catalyzes the cleavage of L-kynurenine (L-Kyn) and L-3-hydroxykynurenine (L-3OHKyn) into anthranilic acid (AA) and 3-hydroxyanthranilic acid (3-OHAA), respectively.</text>
</comment>
<gene>
    <name evidence="4 7" type="primary">kynU</name>
    <name evidence="7" type="ORF">D4L85_06705</name>
</gene>
<dbReference type="GO" id="GO:0005737">
    <property type="term" value="C:cytoplasm"/>
    <property type="evidence" value="ECO:0007669"/>
    <property type="project" value="UniProtKB-UniRule"/>
</dbReference>